<dbReference type="InterPro" id="IPR050523">
    <property type="entry name" value="AKR_Detox_Biosynth"/>
</dbReference>
<dbReference type="PANTHER" id="PTHR43364:SF1">
    <property type="entry name" value="OXIDOREDUCTASE YDHF"/>
    <property type="match status" value="1"/>
</dbReference>
<dbReference type="SUPFAM" id="SSF51430">
    <property type="entry name" value="NAD(P)-linked oxidoreductase"/>
    <property type="match status" value="1"/>
</dbReference>
<dbReference type="GO" id="GO:0005829">
    <property type="term" value="C:cytosol"/>
    <property type="evidence" value="ECO:0007669"/>
    <property type="project" value="TreeGrafter"/>
</dbReference>
<evidence type="ECO:0000256" key="3">
    <source>
        <dbReference type="ARBA" id="ARBA00038157"/>
    </source>
</evidence>
<proteinExistence type="inferred from homology"/>
<dbReference type="InterPro" id="IPR036812">
    <property type="entry name" value="NAD(P)_OxRdtase_dom_sf"/>
</dbReference>
<dbReference type="AlphaFoldDB" id="A0A1S1MUC4"/>
<comment type="similarity">
    <text evidence="3">Belongs to the aldo/keto reductase family. Aldo/keto reductase 2 subfamily.</text>
</comment>
<feature type="domain" description="NADP-dependent oxidoreductase" evidence="4">
    <location>
        <begin position="13"/>
        <end position="289"/>
    </location>
</feature>
<gene>
    <name evidence="5" type="ORF">BET10_17360</name>
</gene>
<organism evidence="5 6">
    <name type="scientific">Pseudoalteromonas amylolytica</name>
    <dbReference type="NCBI Taxonomy" id="1859457"/>
    <lineage>
        <taxon>Bacteria</taxon>
        <taxon>Pseudomonadati</taxon>
        <taxon>Pseudomonadota</taxon>
        <taxon>Gammaproteobacteria</taxon>
        <taxon>Alteromonadales</taxon>
        <taxon>Pseudoalteromonadaceae</taxon>
        <taxon>Pseudoalteromonas</taxon>
    </lineage>
</organism>
<evidence type="ECO:0000256" key="2">
    <source>
        <dbReference type="ARBA" id="ARBA00023002"/>
    </source>
</evidence>
<evidence type="ECO:0000313" key="6">
    <source>
        <dbReference type="Proteomes" id="UP000179786"/>
    </source>
</evidence>
<protein>
    <submittedName>
        <fullName evidence="5">Oxidoreductase</fullName>
    </submittedName>
</protein>
<evidence type="ECO:0000313" key="5">
    <source>
        <dbReference type="EMBL" id="OHU89389.1"/>
    </source>
</evidence>
<name>A0A1S1MUC4_9GAMM</name>
<reference evidence="5 6" key="1">
    <citation type="submission" date="2016-09" db="EMBL/GenBank/DDBJ databases">
        <title>Pseudoalteromonas amylolytica sp. nov., isolated from the surface seawater.</title>
        <authorList>
            <person name="Wu Y.-H."/>
            <person name="Cheng H."/>
            <person name="Jin X.-B."/>
            <person name="Wang C.-S."/>
            <person name="Xu X.-W."/>
        </authorList>
    </citation>
    <scope>NUCLEOTIDE SEQUENCE [LARGE SCALE GENOMIC DNA]</scope>
    <source>
        <strain evidence="5 6">JW1</strain>
    </source>
</reference>
<dbReference type="Pfam" id="PF00248">
    <property type="entry name" value="Aldo_ket_red"/>
    <property type="match status" value="1"/>
</dbReference>
<dbReference type="Proteomes" id="UP000179786">
    <property type="component" value="Unassembled WGS sequence"/>
</dbReference>
<evidence type="ECO:0000256" key="1">
    <source>
        <dbReference type="ARBA" id="ARBA00022857"/>
    </source>
</evidence>
<sequence>MTKNAQQRVIAPLVQGFWRLLDWQWSDQQCLGFLQRCIELGIRDTDHADIYGQYECEAAFGQALKLAPHVREDINIITKCGIRPALAKKGLAGKANHYDSSKAHIIASAQQSLKNFNTDRLDVLLIHRPDYLMSADEVAEAFITLKQQGDVLHFGVSNFTPSQFELLQSRLDFPLITNQIECSVYEMKALDDGTLDQCQQHCIHPMIWSPLAGGKLFDETDIKAKRLRTVLEDIAREVSASSIDQVAYAWLNCLPSQPSVVLGTGNIERVKTSVESQSIHLSREQWYRIWQGSTGHSVP</sequence>
<dbReference type="CDD" id="cd19092">
    <property type="entry name" value="AKR_BsYcsN_EcYdhF-like"/>
    <property type="match status" value="1"/>
</dbReference>
<dbReference type="PANTHER" id="PTHR43364">
    <property type="entry name" value="NADH-SPECIFIC METHYLGLYOXAL REDUCTASE-RELATED"/>
    <property type="match status" value="1"/>
</dbReference>
<dbReference type="STRING" id="1859457.BET10_17360"/>
<comment type="caution">
    <text evidence="5">The sequence shown here is derived from an EMBL/GenBank/DDBJ whole genome shotgun (WGS) entry which is preliminary data.</text>
</comment>
<evidence type="ECO:0000259" key="4">
    <source>
        <dbReference type="Pfam" id="PF00248"/>
    </source>
</evidence>
<dbReference type="InterPro" id="IPR023210">
    <property type="entry name" value="NADP_OxRdtase_dom"/>
</dbReference>
<keyword evidence="1" id="KW-0521">NADP</keyword>
<dbReference type="EMBL" id="MKJU01000029">
    <property type="protein sequence ID" value="OHU89389.1"/>
    <property type="molecule type" value="Genomic_DNA"/>
</dbReference>
<keyword evidence="2" id="KW-0560">Oxidoreductase</keyword>
<keyword evidence="6" id="KW-1185">Reference proteome</keyword>
<dbReference type="OrthoDB" id="9768793at2"/>
<dbReference type="Gene3D" id="3.20.20.100">
    <property type="entry name" value="NADP-dependent oxidoreductase domain"/>
    <property type="match status" value="1"/>
</dbReference>
<dbReference type="RefSeq" id="WP_070986515.1">
    <property type="nucleotide sequence ID" value="NZ_MKJU01000029.1"/>
</dbReference>
<dbReference type="FunFam" id="3.20.20.100:FF:000008">
    <property type="entry name" value="Aldo/keto reductase family oxidoreductase"/>
    <property type="match status" value="1"/>
</dbReference>
<accession>A0A1S1MUC4</accession>
<dbReference type="GO" id="GO:0016491">
    <property type="term" value="F:oxidoreductase activity"/>
    <property type="evidence" value="ECO:0007669"/>
    <property type="project" value="UniProtKB-KW"/>
</dbReference>